<dbReference type="PROSITE" id="PS50026">
    <property type="entry name" value="EGF_3"/>
    <property type="match status" value="5"/>
</dbReference>
<feature type="region of interest" description="Disordered" evidence="5">
    <location>
        <begin position="30"/>
        <end position="52"/>
    </location>
</feature>
<dbReference type="PANTHER" id="PTHR24050:SF28">
    <property type="entry name" value="UROMODULIN-LIKE"/>
    <property type="match status" value="1"/>
</dbReference>
<dbReference type="SUPFAM" id="SSF57196">
    <property type="entry name" value="EGF/Laminin"/>
    <property type="match status" value="2"/>
</dbReference>
<comment type="caution">
    <text evidence="8">The sequence shown here is derived from an EMBL/GenBank/DDBJ whole genome shotgun (WGS) entry which is preliminary data.</text>
</comment>
<evidence type="ECO:0000259" key="7">
    <source>
        <dbReference type="PROSITE" id="PS50026"/>
    </source>
</evidence>
<dbReference type="Gene3D" id="2.10.25.10">
    <property type="entry name" value="Laminin"/>
    <property type="match status" value="6"/>
</dbReference>
<dbReference type="PROSITE" id="PS01187">
    <property type="entry name" value="EGF_CA"/>
    <property type="match status" value="3"/>
</dbReference>
<evidence type="ECO:0000256" key="1">
    <source>
        <dbReference type="ARBA" id="ARBA00022536"/>
    </source>
</evidence>
<gene>
    <name evidence="8" type="ORF">SAMN05443572_110108</name>
</gene>
<feature type="chain" id="PRO_5046838962" evidence="6">
    <location>
        <begin position="27"/>
        <end position="626"/>
    </location>
</feature>
<dbReference type="SMART" id="SM00179">
    <property type="entry name" value="EGF_CA"/>
    <property type="match status" value="6"/>
</dbReference>
<keyword evidence="2 6" id="KW-0732">Signal</keyword>
<evidence type="ECO:0000256" key="2">
    <source>
        <dbReference type="ARBA" id="ARBA00022729"/>
    </source>
</evidence>
<proteinExistence type="predicted"/>
<dbReference type="RefSeq" id="WP_177241717.1">
    <property type="nucleotide sequence ID" value="NZ_FOIB01000010.1"/>
</dbReference>
<dbReference type="EMBL" id="FOIB01000010">
    <property type="protein sequence ID" value="SEU34699.1"/>
    <property type="molecule type" value="Genomic_DNA"/>
</dbReference>
<evidence type="ECO:0000313" key="8">
    <source>
        <dbReference type="EMBL" id="SEU34699.1"/>
    </source>
</evidence>
<evidence type="ECO:0000313" key="9">
    <source>
        <dbReference type="Proteomes" id="UP000183760"/>
    </source>
</evidence>
<dbReference type="InterPro" id="IPR011936">
    <property type="entry name" value="Myxo_disulph_rpt"/>
</dbReference>
<dbReference type="InterPro" id="IPR009030">
    <property type="entry name" value="Growth_fac_rcpt_cys_sf"/>
</dbReference>
<keyword evidence="4" id="KW-1015">Disulfide bond</keyword>
<dbReference type="InterPro" id="IPR024731">
    <property type="entry name" value="NELL2-like_EGF"/>
</dbReference>
<feature type="domain" description="EGF-like" evidence="7">
    <location>
        <begin position="354"/>
        <end position="394"/>
    </location>
</feature>
<keyword evidence="1" id="KW-0245">EGF-like domain</keyword>
<dbReference type="PROSITE" id="PS01186">
    <property type="entry name" value="EGF_2"/>
    <property type="match status" value="5"/>
</dbReference>
<dbReference type="CDD" id="cd00054">
    <property type="entry name" value="EGF_CA"/>
    <property type="match status" value="6"/>
</dbReference>
<dbReference type="NCBIfam" id="TIGR02232">
    <property type="entry name" value="myxo_disulf_rpt"/>
    <property type="match status" value="1"/>
</dbReference>
<dbReference type="Pfam" id="PF12947">
    <property type="entry name" value="EGF_3"/>
    <property type="match status" value="5"/>
</dbReference>
<evidence type="ECO:0000256" key="6">
    <source>
        <dbReference type="SAM" id="SignalP"/>
    </source>
</evidence>
<feature type="domain" description="EGF-like" evidence="7">
    <location>
        <begin position="395"/>
        <end position="435"/>
    </location>
</feature>
<sequence length="626" mass="64445">MDFSRRATMWRMLGAVLLCTVLGACGANPQEEETLEGESESPLEDTQSEESAELAVVDPYADAATPSGLNVVLNPNNAVGAPDGQRATVLSILGGSLLLDMGQGEEGRGPLRIHYGGLTLTVLFTVDFLSADRTVIATGQANLIQLGVGRFSVDVPYSNATPYRYVRLNRALAGLYLIDAVETTGPLCGDGRVSTGESCDDGNRTANDGCSTICQVEPGYTCQGTPSVCTDVNECTNGTAQCSVNATCTNTPGSYTCTCKAGYSGNGRTCNDINECTNGTSQCSTNATCTNTPGSYTCACKAGYSGNGRTCYDINECTNGTAQCSVNATCSNTQGSYRCSCKAGYSGDGRTCNDVNECTNGTSQCSVNATCSNTQGSYTCACKTGYSGDGRTCNDVNECTNGTSQCSVNATCSNTQGSYNCTCKAGYSGNGRTCNDINECTAGTHTCTPGQRCVNQPGGFDCIPGSCPPPQVKCGAACVNANTDPANCGCCGNTCGAGKTCTNGVCGARAPLGAPLGVTASWEREQDQDLIVRTPNGELLAYGPAKAGALAPSGPEGTPPSGTYFICLKSTSFEASPTDDTPVPYSLTVKRQGQADHVLRGVFLGADADSLCGADHPALIEAIIYP</sequence>
<dbReference type="Proteomes" id="UP000183760">
    <property type="component" value="Unassembled WGS sequence"/>
</dbReference>
<accession>A0ABY1CRR7</accession>
<reference evidence="8 9" key="1">
    <citation type="submission" date="2016-10" db="EMBL/GenBank/DDBJ databases">
        <authorList>
            <person name="Varghese N."/>
            <person name="Submissions S."/>
        </authorList>
    </citation>
    <scope>NUCLEOTIDE SEQUENCE [LARGE SCALE GENOMIC DNA]</scope>
    <source>
        <strain evidence="8 9">DSM 16525</strain>
    </source>
</reference>
<name>A0ABY1CRR7_MYXFU</name>
<keyword evidence="9" id="KW-1185">Reference proteome</keyword>
<evidence type="ECO:0000256" key="5">
    <source>
        <dbReference type="SAM" id="MobiDB-lite"/>
    </source>
</evidence>
<dbReference type="SMART" id="SM00181">
    <property type="entry name" value="EGF"/>
    <property type="match status" value="6"/>
</dbReference>
<dbReference type="InterPro" id="IPR018097">
    <property type="entry name" value="EGF_Ca-bd_CS"/>
</dbReference>
<feature type="domain" description="EGF-like" evidence="7">
    <location>
        <begin position="231"/>
        <end position="271"/>
    </location>
</feature>
<evidence type="ECO:0000256" key="4">
    <source>
        <dbReference type="ARBA" id="ARBA00023157"/>
    </source>
</evidence>
<dbReference type="InterPro" id="IPR052235">
    <property type="entry name" value="Nephronectin_domain"/>
</dbReference>
<organism evidence="8 9">
    <name type="scientific">Myxococcus fulvus</name>
    <dbReference type="NCBI Taxonomy" id="33"/>
    <lineage>
        <taxon>Bacteria</taxon>
        <taxon>Pseudomonadati</taxon>
        <taxon>Myxococcota</taxon>
        <taxon>Myxococcia</taxon>
        <taxon>Myxococcales</taxon>
        <taxon>Cystobacterineae</taxon>
        <taxon>Myxococcaceae</taxon>
        <taxon>Myxococcus</taxon>
    </lineage>
</organism>
<dbReference type="SUPFAM" id="SSF57184">
    <property type="entry name" value="Growth factor receptor domain"/>
    <property type="match status" value="1"/>
</dbReference>
<dbReference type="PROSITE" id="PS00010">
    <property type="entry name" value="ASX_HYDROXYL"/>
    <property type="match status" value="5"/>
</dbReference>
<dbReference type="InterPro" id="IPR000742">
    <property type="entry name" value="EGF"/>
</dbReference>
<dbReference type="InterPro" id="IPR049883">
    <property type="entry name" value="NOTCH1_EGF-like"/>
</dbReference>
<feature type="domain" description="EGF-like" evidence="7">
    <location>
        <begin position="313"/>
        <end position="353"/>
    </location>
</feature>
<dbReference type="Pfam" id="PF13948">
    <property type="entry name" value="DUF4215"/>
    <property type="match status" value="1"/>
</dbReference>
<feature type="domain" description="EGF-like" evidence="7">
    <location>
        <begin position="272"/>
        <end position="312"/>
    </location>
</feature>
<feature type="signal peptide" evidence="6">
    <location>
        <begin position="1"/>
        <end position="26"/>
    </location>
</feature>
<dbReference type="PANTHER" id="PTHR24050">
    <property type="entry name" value="PA14 DOMAIN-CONTAINING PROTEIN"/>
    <property type="match status" value="1"/>
</dbReference>
<evidence type="ECO:0000256" key="3">
    <source>
        <dbReference type="ARBA" id="ARBA00022737"/>
    </source>
</evidence>
<dbReference type="InterPro" id="IPR001881">
    <property type="entry name" value="EGF-like_Ca-bd_dom"/>
</dbReference>
<dbReference type="PROSITE" id="PS51257">
    <property type="entry name" value="PROKAR_LIPOPROTEIN"/>
    <property type="match status" value="1"/>
</dbReference>
<dbReference type="Pfam" id="PF07645">
    <property type="entry name" value="EGF_CA"/>
    <property type="match status" value="1"/>
</dbReference>
<dbReference type="InterPro" id="IPR000152">
    <property type="entry name" value="EGF-type_Asp/Asn_hydroxyl_site"/>
</dbReference>
<keyword evidence="3" id="KW-0677">Repeat</keyword>
<protein>
    <submittedName>
        <fullName evidence="8">Myxococcus cysteine-rich repeat-containing protein</fullName>
    </submittedName>
</protein>